<comment type="caution">
    <text evidence="3">The sequence shown here is derived from an EMBL/GenBank/DDBJ whole genome shotgun (WGS) entry which is preliminary data.</text>
</comment>
<evidence type="ECO:0000313" key="3">
    <source>
        <dbReference type="EMBL" id="KAF4620271.1"/>
    </source>
</evidence>
<proteinExistence type="predicted"/>
<sequence>MYKTSMSSKSLPENNLTRNSCRAVNKVKALGAYLFYAIAIVYDICTTSISIYYLLKYKLTSTNSVMAKLTRMMLYDGIGYLVALTGINIFNLILFKRSQDIQTAAASLGYCVSWIMSQRLLIHLYDASRERREESLEGAEVTITKNIGTAREVSRVVRAQLDRKNTGSSPFELARRPRSSSVTEESYYHGEGEEPAVSVRIEKTMKMQTFSRTYELEDYSRRSRR</sequence>
<evidence type="ECO:0000256" key="1">
    <source>
        <dbReference type="SAM" id="MobiDB-lite"/>
    </source>
</evidence>
<keyword evidence="2" id="KW-1133">Transmembrane helix</keyword>
<dbReference type="AlphaFoldDB" id="A0A8H4R117"/>
<reference evidence="3 4" key="1">
    <citation type="submission" date="2019-12" db="EMBL/GenBank/DDBJ databases">
        <authorList>
            <person name="Floudas D."/>
            <person name="Bentzer J."/>
            <person name="Ahren D."/>
            <person name="Johansson T."/>
            <person name="Persson P."/>
            <person name="Tunlid A."/>
        </authorList>
    </citation>
    <scope>NUCLEOTIDE SEQUENCE [LARGE SCALE GENOMIC DNA]</scope>
    <source>
        <strain evidence="3 4">CBS 102.39</strain>
    </source>
</reference>
<dbReference type="EMBL" id="JAACJL010000015">
    <property type="protein sequence ID" value="KAF4620271.1"/>
    <property type="molecule type" value="Genomic_DNA"/>
</dbReference>
<evidence type="ECO:0000256" key="2">
    <source>
        <dbReference type="SAM" id="Phobius"/>
    </source>
</evidence>
<dbReference type="Proteomes" id="UP000521872">
    <property type="component" value="Unassembled WGS sequence"/>
</dbReference>
<gene>
    <name evidence="3" type="ORF">D9613_000332</name>
</gene>
<keyword evidence="2" id="KW-0472">Membrane</keyword>
<protein>
    <submittedName>
        <fullName evidence="3">Uncharacterized protein</fullName>
    </submittedName>
</protein>
<keyword evidence="2" id="KW-0812">Transmembrane</keyword>
<feature type="transmembrane region" description="Helical" evidence="2">
    <location>
        <begin position="74"/>
        <end position="95"/>
    </location>
</feature>
<accession>A0A8H4R117</accession>
<evidence type="ECO:0000313" key="4">
    <source>
        <dbReference type="Proteomes" id="UP000521872"/>
    </source>
</evidence>
<name>A0A8H4R117_9AGAR</name>
<organism evidence="3 4">
    <name type="scientific">Agrocybe pediades</name>
    <dbReference type="NCBI Taxonomy" id="84607"/>
    <lineage>
        <taxon>Eukaryota</taxon>
        <taxon>Fungi</taxon>
        <taxon>Dikarya</taxon>
        <taxon>Basidiomycota</taxon>
        <taxon>Agaricomycotina</taxon>
        <taxon>Agaricomycetes</taxon>
        <taxon>Agaricomycetidae</taxon>
        <taxon>Agaricales</taxon>
        <taxon>Agaricineae</taxon>
        <taxon>Strophariaceae</taxon>
        <taxon>Agrocybe</taxon>
    </lineage>
</organism>
<keyword evidence="4" id="KW-1185">Reference proteome</keyword>
<feature type="region of interest" description="Disordered" evidence="1">
    <location>
        <begin position="167"/>
        <end position="195"/>
    </location>
</feature>
<feature type="transmembrane region" description="Helical" evidence="2">
    <location>
        <begin position="33"/>
        <end position="54"/>
    </location>
</feature>